<proteinExistence type="predicted"/>
<gene>
    <name evidence="1" type="ORF">SAMN02745126_00399</name>
</gene>
<evidence type="ECO:0000313" key="2">
    <source>
        <dbReference type="Proteomes" id="UP000190092"/>
    </source>
</evidence>
<accession>A0A1T4JRV5</accession>
<dbReference type="RefSeq" id="WP_139373694.1">
    <property type="nucleotide sequence ID" value="NZ_FUWJ01000001.1"/>
</dbReference>
<reference evidence="2" key="1">
    <citation type="submission" date="2017-02" db="EMBL/GenBank/DDBJ databases">
        <authorList>
            <person name="Varghese N."/>
            <person name="Submissions S."/>
        </authorList>
    </citation>
    <scope>NUCLEOTIDE SEQUENCE [LARGE SCALE GENOMIC DNA]</scope>
    <source>
        <strain evidence="2">ATCC 27094</strain>
    </source>
</reference>
<dbReference type="Proteomes" id="UP000190092">
    <property type="component" value="Unassembled WGS sequence"/>
</dbReference>
<dbReference type="AlphaFoldDB" id="A0A1T4JRV5"/>
<protein>
    <submittedName>
        <fullName evidence="1">Uncharacterized protein</fullName>
    </submittedName>
</protein>
<dbReference type="EMBL" id="FUWJ01000001">
    <property type="protein sequence ID" value="SJZ32932.1"/>
    <property type="molecule type" value="Genomic_DNA"/>
</dbReference>
<organism evidence="1 2">
    <name type="scientific">Enhydrobacter aerosaccus</name>
    <dbReference type="NCBI Taxonomy" id="225324"/>
    <lineage>
        <taxon>Bacteria</taxon>
        <taxon>Pseudomonadati</taxon>
        <taxon>Pseudomonadota</taxon>
        <taxon>Alphaproteobacteria</taxon>
        <taxon>Hyphomicrobiales</taxon>
        <taxon>Enhydrobacter</taxon>
    </lineage>
</organism>
<dbReference type="STRING" id="225324.SAMN02745126_00399"/>
<evidence type="ECO:0000313" key="1">
    <source>
        <dbReference type="EMBL" id="SJZ32932.1"/>
    </source>
</evidence>
<name>A0A1T4JRV5_9HYPH</name>
<sequence>MLTTRPTKRDKGSFFSTALMFDILDEGNPVGSLVYDKGSKAEITFGDQVFIAQRANDKPDEVLYQALVRVMTGAGRPPANPWMLKDAGNRTLALAESMGRNFVISRGSESLALRKTFGSRPYRLYRDGSEQPLGTVGQEKFFSRTLHMNLPAEFEPAFQMFLLVLLLDLSLKQMANNASYSP</sequence>
<keyword evidence="2" id="KW-1185">Reference proteome</keyword>